<sequence length="57" mass="6669">MAEADIPFTNIYLPVYKHTFPVSKHFYPVYKHVFPVYKHQIASAGLIWQGINGSWIF</sequence>
<gene>
    <name evidence="1" type="ORF">PANT111_40211</name>
</gene>
<evidence type="ECO:0000313" key="1">
    <source>
        <dbReference type="EMBL" id="VXC41978.1"/>
    </source>
</evidence>
<comment type="caution">
    <text evidence="1">The sequence shown here is derived from an EMBL/GenBank/DDBJ whole genome shotgun (WGS) entry which is preliminary data.</text>
</comment>
<dbReference type="AlphaFoldDB" id="A0AAX3JAQ3"/>
<evidence type="ECO:0000313" key="2">
    <source>
        <dbReference type="Proteomes" id="UP000433737"/>
    </source>
</evidence>
<dbReference type="EMBL" id="CABWMH010000034">
    <property type="protein sequence ID" value="VXC41978.1"/>
    <property type="molecule type" value="Genomic_DNA"/>
</dbReference>
<dbReference type="Proteomes" id="UP000433737">
    <property type="component" value="Unassembled WGS sequence"/>
</dbReference>
<protein>
    <submittedName>
        <fullName evidence="1">Uncharacterized protein</fullName>
    </submittedName>
</protein>
<organism evidence="1 2">
    <name type="scientific">Pantoea brenneri</name>
    <dbReference type="NCBI Taxonomy" id="472694"/>
    <lineage>
        <taxon>Bacteria</taxon>
        <taxon>Pseudomonadati</taxon>
        <taxon>Pseudomonadota</taxon>
        <taxon>Gammaproteobacteria</taxon>
        <taxon>Enterobacterales</taxon>
        <taxon>Erwiniaceae</taxon>
        <taxon>Pantoea</taxon>
    </lineage>
</organism>
<reference evidence="1 2" key="1">
    <citation type="submission" date="2019-10" db="EMBL/GenBank/DDBJ databases">
        <authorList>
            <person name="Karimi E."/>
        </authorList>
    </citation>
    <scope>NUCLEOTIDE SEQUENCE [LARGE SCALE GENOMIC DNA]</scope>
    <source>
        <strain evidence="1">Pantoea sp. 111</strain>
    </source>
</reference>
<proteinExistence type="predicted"/>
<name>A0AAX3JAQ3_9GAMM</name>
<accession>A0AAX3JAQ3</accession>